<dbReference type="InterPro" id="IPR052928">
    <property type="entry name" value="Desiccation-related_membrane"/>
</dbReference>
<accession>W7YDA5</accession>
<organism evidence="2 3">
    <name type="scientific">Paenibacillus pini JCM 16418</name>
    <dbReference type="NCBI Taxonomy" id="1236976"/>
    <lineage>
        <taxon>Bacteria</taxon>
        <taxon>Bacillati</taxon>
        <taxon>Bacillota</taxon>
        <taxon>Bacilli</taxon>
        <taxon>Bacillales</taxon>
        <taxon>Paenibacillaceae</taxon>
        <taxon>Paenibacillus</taxon>
    </lineage>
</organism>
<evidence type="ECO:0000256" key="1">
    <source>
        <dbReference type="SAM" id="Phobius"/>
    </source>
</evidence>
<dbReference type="eggNOG" id="COG4980">
    <property type="taxonomic scope" value="Bacteria"/>
</dbReference>
<keyword evidence="1" id="KW-0472">Membrane</keyword>
<dbReference type="PANTHER" id="PTHR35792">
    <property type="entry name" value="GENERAL STRESS PROTEIN"/>
    <property type="match status" value="1"/>
</dbReference>
<sequence>MNEKNKGLLWGILSGSVIGFAAGLLLAPKNGKELRQDIAEGAKVVGDKTQQIAGIAYEQGSNIVNLFKDTAGTVIEDIRSWGKSDNGIDEEDEAVELAQISSFAGDEEFVFISDLQSEDSDLK</sequence>
<dbReference type="PANTHER" id="PTHR35792:SF1">
    <property type="entry name" value="SLL0268 PROTEIN"/>
    <property type="match status" value="1"/>
</dbReference>
<dbReference type="Pfam" id="PF12732">
    <property type="entry name" value="YtxH"/>
    <property type="match status" value="1"/>
</dbReference>
<dbReference type="Proteomes" id="UP000019364">
    <property type="component" value="Unassembled WGS sequence"/>
</dbReference>
<evidence type="ECO:0000313" key="3">
    <source>
        <dbReference type="Proteomes" id="UP000019364"/>
    </source>
</evidence>
<evidence type="ECO:0008006" key="4">
    <source>
        <dbReference type="Google" id="ProtNLM"/>
    </source>
</evidence>
<comment type="caution">
    <text evidence="2">The sequence shown here is derived from an EMBL/GenBank/DDBJ whole genome shotgun (WGS) entry which is preliminary data.</text>
</comment>
<dbReference type="InterPro" id="IPR024623">
    <property type="entry name" value="YtxH"/>
</dbReference>
<keyword evidence="1" id="KW-1133">Transmembrane helix</keyword>
<dbReference type="OrthoDB" id="9810874at2"/>
<evidence type="ECO:0000313" key="2">
    <source>
        <dbReference type="EMBL" id="GAF06452.1"/>
    </source>
</evidence>
<feature type="transmembrane region" description="Helical" evidence="1">
    <location>
        <begin position="7"/>
        <end position="27"/>
    </location>
</feature>
<proteinExistence type="predicted"/>
<reference evidence="2 3" key="1">
    <citation type="journal article" date="2014" name="Genome Announc.">
        <title>Draft Genome Sequence of Paenibacillus pini JCM 16418T, Isolated from the Rhizosphere of Pine Tree.</title>
        <authorList>
            <person name="Yuki M."/>
            <person name="Oshima K."/>
            <person name="Suda W."/>
            <person name="Oshida Y."/>
            <person name="Kitamura K."/>
            <person name="Iida Y."/>
            <person name="Hattori M."/>
            <person name="Ohkuma M."/>
        </authorList>
    </citation>
    <scope>NUCLEOTIDE SEQUENCE [LARGE SCALE GENOMIC DNA]</scope>
    <source>
        <strain evidence="2 3">JCM 16418</strain>
    </source>
</reference>
<name>W7YDA5_9BACL</name>
<keyword evidence="3" id="KW-1185">Reference proteome</keyword>
<dbReference type="AlphaFoldDB" id="W7YDA5"/>
<dbReference type="RefSeq" id="WP_036645528.1">
    <property type="nucleotide sequence ID" value="NZ_BAVZ01000001.1"/>
</dbReference>
<dbReference type="EMBL" id="BAVZ01000001">
    <property type="protein sequence ID" value="GAF06452.1"/>
    <property type="molecule type" value="Genomic_DNA"/>
</dbReference>
<keyword evidence="1" id="KW-0812">Transmembrane</keyword>
<protein>
    <recommendedName>
        <fullName evidence="4">General stress protein</fullName>
    </recommendedName>
</protein>
<gene>
    <name evidence="2" type="ORF">JCM16418_407</name>
</gene>
<dbReference type="STRING" id="1236976.JCM16418_407"/>